<protein>
    <submittedName>
        <fullName evidence="2">Uncharacterized protein</fullName>
    </submittedName>
</protein>
<evidence type="ECO:0000313" key="3">
    <source>
        <dbReference type="Proteomes" id="UP000001460"/>
    </source>
</evidence>
<evidence type="ECO:0000256" key="1">
    <source>
        <dbReference type="SAM" id="Phobius"/>
    </source>
</evidence>
<dbReference type="OrthoDB" id="10319440at2759"/>
<name>B6A9B3_CRYMR</name>
<accession>B6A9B3</accession>
<dbReference type="RefSeq" id="XP_002139153.1">
    <property type="nucleotide sequence ID" value="XM_002139117.1"/>
</dbReference>
<feature type="transmembrane region" description="Helical" evidence="1">
    <location>
        <begin position="1730"/>
        <end position="1749"/>
    </location>
</feature>
<keyword evidence="1" id="KW-0812">Transmembrane</keyword>
<dbReference type="VEuPathDB" id="CryptoDB:CMU_038710"/>
<reference evidence="2" key="1">
    <citation type="submission" date="2008-06" db="EMBL/GenBank/DDBJ databases">
        <authorList>
            <person name="Lorenzi H."/>
            <person name="Inman J."/>
            <person name="Miller J."/>
            <person name="Schobel S."/>
            <person name="Amedeo P."/>
            <person name="Caler E.V."/>
            <person name="da Silva J."/>
        </authorList>
    </citation>
    <scope>NUCLEOTIDE SEQUENCE [LARGE SCALE GENOMIC DNA]</scope>
    <source>
        <strain evidence="2">RN66</strain>
    </source>
</reference>
<dbReference type="GeneID" id="6994245"/>
<dbReference type="EMBL" id="DS989726">
    <property type="protein sequence ID" value="EEA04804.1"/>
    <property type="molecule type" value="Genomic_DNA"/>
</dbReference>
<evidence type="ECO:0000313" key="2">
    <source>
        <dbReference type="EMBL" id="EEA04804.1"/>
    </source>
</evidence>
<keyword evidence="1" id="KW-1133">Transmembrane helix</keyword>
<keyword evidence="3" id="KW-1185">Reference proteome</keyword>
<gene>
    <name evidence="2" type="ORF">CMU_038710</name>
</gene>
<proteinExistence type="predicted"/>
<sequence>MNFNFNDAPSEFDMQFLDASEVLEVDLTKNKDNITELSNSKRLEFKLTKKKRLKQKVRVNGRNKLKSKVISVNNDAILSSDSDGFIVPDDAPIPPDWEYNFALPITKHDTAFYRKVDNLIDMNSSDNNIRNKNVYLYSSEEEIDDSEGIKNILRRERRKKKRRNCNLKLEYSDGNGLSSLLNLYERNINKENFENENENTPFEIVHNLVAGDDTPIFCNDSDENSNSDDNYLLPPEYLEFNSKNSRIFENMDNQVGTNQLADNDLEDDSINNLDNELDLVLSRNLSTLDDWLLWDNLVANYIDNLIKCMDIYDIINLKCLNINIHTESKELYSIRSWDLLIEALEMNLFLVLNKENSNDTYEKEDEFQDDSLFSRIFYYMKCLFENLSTDYQVEVKNNNLAELQRNHIKVLSISKEIFDSLKHNSINNEKKLCLLILIIRIIIRIERNILNLLSKSINFDNIKSNNSNGTNIKFSKPLRQLIKDIFYYFIDGFISDKIEKSDVFYFKFQVIIFLNILIYKTNISNWILDIQNNLQFFEKIMLIFRIFLHQYFDLEISSLESISDILPLKFISISLEKEIKSSVTIRKMMIFGNILRYTSLYIGQSSELSLWLNWIDNSGLISYLAPKNFDYSNSILWCIQIWLFRDQLYHQSMLEIIYFNFYLDDCFTKLISTKESGISVLSTISNFLDIDVELKNSYIKFDQLLLKKDKLKFSPLLAIISELYLHMYSILLFSTLKGIGDNRDNLNNQQQLQKNWTLLQTFSQRYLLRKFGENNDLSIYLTMFMTRFLLTTILENILYHISENTMTINQKHCNSTIITFYLKEMANLSEIYTENSDSIVNMLISEAAVSQNEEDTARFHEGTVFVRQLNILKQIRYLKFYTKPFLYESGGTYDLARNIANIIIETLDDLIHNFYQICDMINLQYLGDCNKAINEQITINIRIYTLKMFLLKNTLFSNLKNISKILQNLFEYSTSLENFTLSRTEENCIICSKSTDFKHNLKISPNSKSISLSFISKVTEFINKVILKFIKSLYLITSTSLNIYSKISKTNNTESRSSCKHKKCISYFNKNFQLLDLEESEDGFTGILVSINSTFVALILTLCANSDEKAKFIYNMSYLSVYLCEINYISQKIEQVKHDHSKISVNIYLILLSSLEHLTSKLNIKEDKVTLKQISLLLLLKFLYILGAIDVIKLNPYKLYSFIRSISVKLGIYEENMYSHYENNINPTILFEKLKIDFVKMVLKYYSSILSCDTLSLSNSCWNESLTKALRSSINYFSNKYSDLYASNWCKIFFHYLLFIGIPISFNEYSWFKDVTLGPNKEHFRFFMCNCKEGLISGIITSGIDRSTDGSLSIKWKYSVNSVKGYIALLQRKYNSDTSEYYSKSLNKVINISHPTNWILSSLIEHIYIPLYLCLGFGKFRFDLWGSLLSIPISQLLIERTKIKDDINTQLLLNIPFICLKGLLNIIENNINISFQYPEIWIILAFNFLIDMNRLFYLSYFQAIFQSYIQDYDQTYLILILRLNISIILLSTKFFKLLDKDDDISKILYNSIRSIYDIFTEFTHYLLRIFIDVLLDNKKEYYFVFELKDTSVDWINIVGNIQEQNISFNLNTSLDLVGNDYITNFIDQSHTLTSILSQCKIILAIEKDTLSNDIAELYPCLEESIETHIFDYFFCLNMLISPKDNFLNTLGIEYEQAQLDYINNEYLEYQNKWHKTAVARKYVSYMRQIIRYYYIFLITILCILNKIAVPGKIHTKERERMVAAAIRSIYLEMCDTDTSKIF</sequence>
<dbReference type="Proteomes" id="UP000001460">
    <property type="component" value="Unassembled WGS sequence"/>
</dbReference>
<keyword evidence="1" id="KW-0472">Membrane</keyword>
<organism evidence="2 3">
    <name type="scientific">Cryptosporidium muris (strain RN66)</name>
    <dbReference type="NCBI Taxonomy" id="441375"/>
    <lineage>
        <taxon>Eukaryota</taxon>
        <taxon>Sar</taxon>
        <taxon>Alveolata</taxon>
        <taxon>Apicomplexa</taxon>
        <taxon>Conoidasida</taxon>
        <taxon>Coccidia</taxon>
        <taxon>Eucoccidiorida</taxon>
        <taxon>Eimeriorina</taxon>
        <taxon>Cryptosporidiidae</taxon>
        <taxon>Cryptosporidium</taxon>
    </lineage>
</organism>